<gene>
    <name evidence="2" type="ORF">AVEN_100605_1</name>
    <name evidence="1" type="ORF">AVEN_207539_1</name>
</gene>
<dbReference type="Proteomes" id="UP000499080">
    <property type="component" value="Unassembled WGS sequence"/>
</dbReference>
<dbReference type="AlphaFoldDB" id="A0A4Y2RE48"/>
<protein>
    <submittedName>
        <fullName evidence="1">Uncharacterized protein</fullName>
    </submittedName>
</protein>
<keyword evidence="3" id="KW-1185">Reference proteome</keyword>
<accession>A0A4Y2RE48</accession>
<evidence type="ECO:0000313" key="1">
    <source>
        <dbReference type="EMBL" id="GBN74058.1"/>
    </source>
</evidence>
<evidence type="ECO:0000313" key="3">
    <source>
        <dbReference type="Proteomes" id="UP000499080"/>
    </source>
</evidence>
<sequence length="89" mass="10333">MQSEKEVINFFSHLHLFAALARCITLPNYRLIVESFVTVYEPCRERHRWKISLFDGQWSSRPQDDGLSNSGRASMTLLVGCQNCDKVKR</sequence>
<dbReference type="EMBL" id="BGPR01016767">
    <property type="protein sequence ID" value="GBN74094.1"/>
    <property type="molecule type" value="Genomic_DNA"/>
</dbReference>
<comment type="caution">
    <text evidence="1">The sequence shown here is derived from an EMBL/GenBank/DDBJ whole genome shotgun (WGS) entry which is preliminary data.</text>
</comment>
<organism evidence="1 3">
    <name type="scientific">Araneus ventricosus</name>
    <name type="common">Orbweaver spider</name>
    <name type="synonym">Epeira ventricosa</name>
    <dbReference type="NCBI Taxonomy" id="182803"/>
    <lineage>
        <taxon>Eukaryota</taxon>
        <taxon>Metazoa</taxon>
        <taxon>Ecdysozoa</taxon>
        <taxon>Arthropoda</taxon>
        <taxon>Chelicerata</taxon>
        <taxon>Arachnida</taxon>
        <taxon>Araneae</taxon>
        <taxon>Araneomorphae</taxon>
        <taxon>Entelegynae</taxon>
        <taxon>Araneoidea</taxon>
        <taxon>Araneidae</taxon>
        <taxon>Araneus</taxon>
    </lineage>
</organism>
<reference evidence="1 3" key="1">
    <citation type="journal article" date="2019" name="Sci. Rep.">
        <title>Orb-weaving spider Araneus ventricosus genome elucidates the spidroin gene catalogue.</title>
        <authorList>
            <person name="Kono N."/>
            <person name="Nakamura H."/>
            <person name="Ohtoshi R."/>
            <person name="Moran D.A.P."/>
            <person name="Shinohara A."/>
            <person name="Yoshida Y."/>
            <person name="Fujiwara M."/>
            <person name="Mori M."/>
            <person name="Tomita M."/>
            <person name="Arakawa K."/>
        </authorList>
    </citation>
    <scope>NUCLEOTIDE SEQUENCE [LARGE SCALE GENOMIC DNA]</scope>
</reference>
<dbReference type="EMBL" id="BGPR01016758">
    <property type="protein sequence ID" value="GBN74058.1"/>
    <property type="molecule type" value="Genomic_DNA"/>
</dbReference>
<proteinExistence type="predicted"/>
<evidence type="ECO:0000313" key="2">
    <source>
        <dbReference type="EMBL" id="GBN74094.1"/>
    </source>
</evidence>
<name>A0A4Y2RE48_ARAVE</name>